<dbReference type="EMBL" id="JAVRFL010000017">
    <property type="protein sequence ID" value="MDT0530558.1"/>
    <property type="molecule type" value="Genomic_DNA"/>
</dbReference>
<dbReference type="InterPro" id="IPR029069">
    <property type="entry name" value="HotDog_dom_sf"/>
</dbReference>
<evidence type="ECO:0000259" key="1">
    <source>
        <dbReference type="Pfam" id="PF22636"/>
    </source>
</evidence>
<dbReference type="Gene3D" id="3.10.129.10">
    <property type="entry name" value="Hotdog Thioesterase"/>
    <property type="match status" value="1"/>
</dbReference>
<evidence type="ECO:0000313" key="3">
    <source>
        <dbReference type="Proteomes" id="UP001180973"/>
    </source>
</evidence>
<dbReference type="InterPro" id="IPR025540">
    <property type="entry name" value="FlK"/>
</dbReference>
<accession>A0ABU2WYJ1</accession>
<gene>
    <name evidence="2" type="ORF">RM555_16315</name>
</gene>
<comment type="caution">
    <text evidence="2">The sequence shown here is derived from an EMBL/GenBank/DDBJ whole genome shotgun (WGS) entry which is preliminary data.</text>
</comment>
<dbReference type="InterPro" id="IPR054485">
    <property type="entry name" value="FlK-like_dom"/>
</dbReference>
<evidence type="ECO:0000313" key="2">
    <source>
        <dbReference type="EMBL" id="MDT0530558.1"/>
    </source>
</evidence>
<feature type="domain" description="Fluoroacetyl-CoA-specific thioesterase-like" evidence="1">
    <location>
        <begin position="36"/>
        <end position="129"/>
    </location>
</feature>
<dbReference type="RefSeq" id="WP_311412544.1">
    <property type="nucleotide sequence ID" value="NZ_JAVRFL010000017.1"/>
</dbReference>
<organism evidence="2 3">
    <name type="scientific">Micromonospora reichwaldensis</name>
    <dbReference type="NCBI Taxonomy" id="3075516"/>
    <lineage>
        <taxon>Bacteria</taxon>
        <taxon>Bacillati</taxon>
        <taxon>Actinomycetota</taxon>
        <taxon>Actinomycetes</taxon>
        <taxon>Micromonosporales</taxon>
        <taxon>Micromonosporaceae</taxon>
        <taxon>Micromonospora</taxon>
    </lineage>
</organism>
<dbReference type="PANTHER" id="PTHR36934:SF1">
    <property type="entry name" value="THIOESTERASE DOMAIN-CONTAINING PROTEIN"/>
    <property type="match status" value="1"/>
</dbReference>
<dbReference type="Pfam" id="PF22636">
    <property type="entry name" value="FlK"/>
    <property type="match status" value="1"/>
</dbReference>
<keyword evidence="3" id="KW-1185">Reference proteome</keyword>
<reference evidence="2" key="1">
    <citation type="submission" date="2023-09" db="EMBL/GenBank/DDBJ databases">
        <title>30 novel species of actinomycetes from the DSMZ collection.</title>
        <authorList>
            <person name="Nouioui I."/>
        </authorList>
    </citation>
    <scope>NUCLEOTIDE SEQUENCE</scope>
    <source>
        <strain evidence="2">DSM 115977</strain>
    </source>
</reference>
<dbReference type="SUPFAM" id="SSF54637">
    <property type="entry name" value="Thioesterase/thiol ester dehydrase-isomerase"/>
    <property type="match status" value="1"/>
</dbReference>
<name>A0ABU2WYJ1_9ACTN</name>
<sequence length="133" mass="13715">MRIWRTSAAADLLTGAVELGERTHRSFEVGAGMLTDHVPGSPSVLSTPALIGLLEDTAADILRPRFAPGAASVGTWIGVHHRSPALAGERVDVVATVAVVAGRRVTFDVTASVGGRTVGDGQVTQTLIRAAGH</sequence>
<dbReference type="Proteomes" id="UP001180973">
    <property type="component" value="Unassembled WGS sequence"/>
</dbReference>
<protein>
    <recommendedName>
        <fullName evidence="1">Fluoroacetyl-CoA-specific thioesterase-like domain-containing protein</fullName>
    </recommendedName>
</protein>
<dbReference type="PANTHER" id="PTHR36934">
    <property type="entry name" value="BLR0278 PROTEIN"/>
    <property type="match status" value="1"/>
</dbReference>
<proteinExistence type="predicted"/>